<dbReference type="InterPro" id="IPR036640">
    <property type="entry name" value="ABC1_TM_sf"/>
</dbReference>
<evidence type="ECO:0000256" key="6">
    <source>
        <dbReference type="ARBA" id="ARBA00023136"/>
    </source>
</evidence>
<evidence type="ECO:0000259" key="9">
    <source>
        <dbReference type="PROSITE" id="PS50929"/>
    </source>
</evidence>
<feature type="transmembrane region" description="Helical" evidence="7">
    <location>
        <begin position="203"/>
        <end position="221"/>
    </location>
</feature>
<feature type="domain" description="ABC transmembrane type-1" evidence="9">
    <location>
        <begin position="64"/>
        <end position="346"/>
    </location>
</feature>
<dbReference type="InterPro" id="IPR003593">
    <property type="entry name" value="AAA+_ATPase"/>
</dbReference>
<proteinExistence type="predicted"/>
<evidence type="ECO:0000256" key="5">
    <source>
        <dbReference type="ARBA" id="ARBA00022989"/>
    </source>
</evidence>
<dbReference type="Pfam" id="PF00005">
    <property type="entry name" value="ABC_tran"/>
    <property type="match status" value="1"/>
</dbReference>
<dbReference type="PROSITE" id="PS50893">
    <property type="entry name" value="ABC_TRANSPORTER_2"/>
    <property type="match status" value="1"/>
</dbReference>
<keyword evidence="11" id="KW-1185">Reference proteome</keyword>
<dbReference type="SUPFAM" id="SSF90123">
    <property type="entry name" value="ABC transporter transmembrane region"/>
    <property type="match status" value="1"/>
</dbReference>
<evidence type="ECO:0000256" key="4">
    <source>
        <dbReference type="ARBA" id="ARBA00022840"/>
    </source>
</evidence>
<keyword evidence="5 7" id="KW-1133">Transmembrane helix</keyword>
<feature type="transmembrane region" description="Helical" evidence="7">
    <location>
        <begin position="174"/>
        <end position="197"/>
    </location>
</feature>
<evidence type="ECO:0000256" key="3">
    <source>
        <dbReference type="ARBA" id="ARBA00022741"/>
    </source>
</evidence>
<feature type="domain" description="ABC transporter" evidence="8">
    <location>
        <begin position="381"/>
        <end position="622"/>
    </location>
</feature>
<dbReference type="PROSITE" id="PS00211">
    <property type="entry name" value="ABC_TRANSPORTER_1"/>
    <property type="match status" value="1"/>
</dbReference>
<organism evidence="10 11">
    <name type="scientific">Nocardia abscessus</name>
    <dbReference type="NCBI Taxonomy" id="120957"/>
    <lineage>
        <taxon>Bacteria</taxon>
        <taxon>Bacillati</taxon>
        <taxon>Actinomycetota</taxon>
        <taxon>Actinomycetes</taxon>
        <taxon>Mycobacteriales</taxon>
        <taxon>Nocardiaceae</taxon>
        <taxon>Nocardia</taxon>
    </lineage>
</organism>
<keyword evidence="6 7" id="KW-0472">Membrane</keyword>
<keyword evidence="2 7" id="KW-0812">Transmembrane</keyword>
<dbReference type="Proteomes" id="UP000807309">
    <property type="component" value="Unassembled WGS sequence"/>
</dbReference>
<dbReference type="PROSITE" id="PS50929">
    <property type="entry name" value="ABC_TM1F"/>
    <property type="match status" value="1"/>
</dbReference>
<comment type="caution">
    <text evidence="10">The sequence shown here is derived from an EMBL/GenBank/DDBJ whole genome shotgun (WGS) entry which is preliminary data.</text>
</comment>
<evidence type="ECO:0000259" key="8">
    <source>
        <dbReference type="PROSITE" id="PS50893"/>
    </source>
</evidence>
<dbReference type="CDD" id="cd18543">
    <property type="entry name" value="ABC_6TM_Rv0194_D1_like"/>
    <property type="match status" value="1"/>
</dbReference>
<name>A0ABS0C0H3_9NOCA</name>
<feature type="transmembrane region" description="Helical" evidence="7">
    <location>
        <begin position="97"/>
        <end position="115"/>
    </location>
</feature>
<dbReference type="InterPro" id="IPR011527">
    <property type="entry name" value="ABC1_TM_dom"/>
</dbReference>
<feature type="transmembrane region" description="Helical" evidence="7">
    <location>
        <begin position="320"/>
        <end position="342"/>
    </location>
</feature>
<evidence type="ECO:0000313" key="10">
    <source>
        <dbReference type="EMBL" id="MBF6223885.1"/>
    </source>
</evidence>
<dbReference type="SMART" id="SM00382">
    <property type="entry name" value="AAA"/>
    <property type="match status" value="1"/>
</dbReference>
<dbReference type="Gene3D" id="3.40.50.300">
    <property type="entry name" value="P-loop containing nucleotide triphosphate hydrolases"/>
    <property type="match status" value="1"/>
</dbReference>
<gene>
    <name evidence="10" type="ORF">IU470_01930</name>
</gene>
<dbReference type="Gene3D" id="1.20.1560.10">
    <property type="entry name" value="ABC transporter type 1, transmembrane domain"/>
    <property type="match status" value="1"/>
</dbReference>
<dbReference type="InterPro" id="IPR003439">
    <property type="entry name" value="ABC_transporter-like_ATP-bd"/>
</dbReference>
<keyword evidence="3" id="KW-0547">Nucleotide-binding</keyword>
<dbReference type="PANTHER" id="PTHR43394">
    <property type="entry name" value="ATP-DEPENDENT PERMEASE MDL1, MITOCHONDRIAL"/>
    <property type="match status" value="1"/>
</dbReference>
<dbReference type="SUPFAM" id="SSF52540">
    <property type="entry name" value="P-loop containing nucleoside triphosphate hydrolases"/>
    <property type="match status" value="1"/>
</dbReference>
<dbReference type="EMBL" id="JADLRE010000001">
    <property type="protein sequence ID" value="MBF6223885.1"/>
    <property type="molecule type" value="Genomic_DNA"/>
</dbReference>
<evidence type="ECO:0000256" key="1">
    <source>
        <dbReference type="ARBA" id="ARBA00004651"/>
    </source>
</evidence>
<keyword evidence="4 10" id="KW-0067">ATP-binding</keyword>
<evidence type="ECO:0000256" key="7">
    <source>
        <dbReference type="SAM" id="Phobius"/>
    </source>
</evidence>
<feature type="transmembrane region" description="Helical" evidence="7">
    <location>
        <begin position="60"/>
        <end position="85"/>
    </location>
</feature>
<dbReference type="InterPro" id="IPR017871">
    <property type="entry name" value="ABC_transporter-like_CS"/>
</dbReference>
<dbReference type="InterPro" id="IPR039421">
    <property type="entry name" value="Type_1_exporter"/>
</dbReference>
<evidence type="ECO:0000256" key="2">
    <source>
        <dbReference type="ARBA" id="ARBA00022692"/>
    </source>
</evidence>
<comment type="subcellular location">
    <subcellularLocation>
        <location evidence="1">Cell membrane</location>
        <topology evidence="1">Multi-pass membrane protein</topology>
    </subcellularLocation>
</comment>
<dbReference type="InterPro" id="IPR027417">
    <property type="entry name" value="P-loop_NTPase"/>
</dbReference>
<protein>
    <submittedName>
        <fullName evidence="10">ABC transporter ATP-binding protein</fullName>
    </submittedName>
</protein>
<feature type="transmembrane region" description="Helical" evidence="7">
    <location>
        <begin position="287"/>
        <end position="308"/>
    </location>
</feature>
<reference evidence="10 11" key="1">
    <citation type="submission" date="2020-10" db="EMBL/GenBank/DDBJ databases">
        <title>Identification of Nocardia species via Next-generation sequencing and recognition of intraspecies genetic diversity.</title>
        <authorList>
            <person name="Li P."/>
            <person name="Li P."/>
            <person name="Lu B."/>
        </authorList>
    </citation>
    <scope>NUCLEOTIDE SEQUENCE [LARGE SCALE GENOMIC DNA]</scope>
    <source>
        <strain evidence="10 11">N-11</strain>
    </source>
</reference>
<dbReference type="Pfam" id="PF00664">
    <property type="entry name" value="ABC_membrane"/>
    <property type="match status" value="1"/>
</dbReference>
<accession>A0ABS0C0H3</accession>
<evidence type="ECO:0000313" key="11">
    <source>
        <dbReference type="Proteomes" id="UP000807309"/>
    </source>
</evidence>
<sequence length="623" mass="67025">MRTSPEVLLSAASHIPRGGVLSVALDVSPVEPEADRTERPAATGRLHSLRRFWPYLRPHVGILLAASGLALLAGLTAVVIPLMIARIIDGPVAHRDFAGVLGPVVVVVALGLLEAGGVWGRRWLIAAPATRFEITLRAKVFRKLQALSIGRHDAWESGQLLSRAIDDLATMRRFVSFAGPFLLIHTVIIPVGLLVLIGLNPPIGLIFAVISIPLTIICVRFERRYSVASRRSQDQSGDLATTAEESAQGVRVLKAFGRGVFFGRRFTAQAHELRQTELLKARLDATLWSSMVSLPQLAIAFALGYGGYAVAHGTMTLGTLIASITLATFLQWPIIWTGFLLAELNDARTAADRYWEIIDTPVDITDPARPVDLPEQVRGELRLEGVRFAFPDAEGEVLRDVSLRVRPGETVALVGATGSGKTALLNLIPRLYDVTGGAITIDGIDIAAMRVADLRSLVSAAFEDPVLFSASVRENVALGDPAATDADVRRALEVAQATEFVDDLPWGLDTRIGEQGLSLSGGQRQRLALARAVLTGAGGGEHSRIMVLDDPLSALDVETEERVQARLRTVLADATTLLVAHRPSTAALADRVAVLAEGRIVAEGTHDQLLRTSRSYRELMGGE</sequence>
<dbReference type="GO" id="GO:0005524">
    <property type="term" value="F:ATP binding"/>
    <property type="evidence" value="ECO:0007669"/>
    <property type="project" value="UniProtKB-KW"/>
</dbReference>
<dbReference type="PANTHER" id="PTHR43394:SF1">
    <property type="entry name" value="ATP-BINDING CASSETTE SUB-FAMILY B MEMBER 10, MITOCHONDRIAL"/>
    <property type="match status" value="1"/>
</dbReference>